<dbReference type="PANTHER" id="PTHR35801">
    <property type="entry name" value="PHOSPHOSERINE PHOSPHATASE RSBX"/>
    <property type="match status" value="1"/>
</dbReference>
<dbReference type="PANTHER" id="PTHR35801:SF1">
    <property type="entry name" value="PHOSPHOSERINE PHOSPHATASE RSBX"/>
    <property type="match status" value="1"/>
</dbReference>
<dbReference type="InterPro" id="IPR039248">
    <property type="entry name" value="Ptase_RsbX"/>
</dbReference>
<protein>
    <submittedName>
        <fullName evidence="2">Stage II sporulation protein E (SpoIIE)</fullName>
    </submittedName>
</protein>
<keyword evidence="3" id="KW-1185">Reference proteome</keyword>
<dbReference type="STRING" id="1777138.AWB77_04306"/>
<reference evidence="2" key="1">
    <citation type="submission" date="2016-01" db="EMBL/GenBank/DDBJ databases">
        <authorList>
            <person name="Peeters C."/>
        </authorList>
    </citation>
    <scope>NUCLEOTIDE SEQUENCE</scope>
    <source>
        <strain evidence="2">LMG 29320</strain>
    </source>
</reference>
<dbReference type="InterPro" id="IPR036457">
    <property type="entry name" value="PPM-type-like_dom_sf"/>
</dbReference>
<accession>A0A158CMY2</accession>
<dbReference type="EMBL" id="FCNX02000011">
    <property type="protein sequence ID" value="SAK83619.1"/>
    <property type="molecule type" value="Genomic_DNA"/>
</dbReference>
<feature type="domain" description="PPM-type phosphatase" evidence="1">
    <location>
        <begin position="138"/>
        <end position="331"/>
    </location>
</feature>
<proteinExistence type="predicted"/>
<gene>
    <name evidence="2" type="ORF">AWB77_04306</name>
</gene>
<dbReference type="AlphaFoldDB" id="A0A158CMY2"/>
<comment type="caution">
    <text evidence="2">The sequence shown here is derived from an EMBL/GenBank/DDBJ whole genome shotgun (WGS) entry which is preliminary data.</text>
</comment>
<evidence type="ECO:0000313" key="3">
    <source>
        <dbReference type="Proteomes" id="UP000054903"/>
    </source>
</evidence>
<dbReference type="SMART" id="SM00331">
    <property type="entry name" value="PP2C_SIG"/>
    <property type="match status" value="1"/>
</dbReference>
<dbReference type="OrthoDB" id="479131at2"/>
<evidence type="ECO:0000313" key="2">
    <source>
        <dbReference type="EMBL" id="SAK83619.1"/>
    </source>
</evidence>
<sequence length="337" mass="36395">MMTLQQRYEISTEIHGISARRAAIELAHGLGFDEMLRDKLAVFVTECANHLLETEERGELVMRPLVIDNTPGASRHGVEVLLISRGQGTADLHIGSQLHRLPDEFEFWSSGNLGTVLRAALWNTSVLSDPPAAPLASVPYGVVSLALEGESVNGDAWACHTGEDHFTVLLADGLGHGTFANRAASEAAESLAENGNAPLEEIVHRAHAMLRSTVGAAVGVARVPITSSTTDPALTFAGVGNISASVWTERSHKHLPSHDGVVGHRVRRVQSFSADCPSGSLVVLHSDGLKSRWDLSRYPGLWVRHPALIAAVLYRDFAREHDDLTVFVVRADQRPSV</sequence>
<dbReference type="Gene3D" id="3.60.40.10">
    <property type="entry name" value="PPM-type phosphatase domain"/>
    <property type="match status" value="1"/>
</dbReference>
<dbReference type="InterPro" id="IPR001932">
    <property type="entry name" value="PPM-type_phosphatase-like_dom"/>
</dbReference>
<organism evidence="2 3">
    <name type="scientific">Caballeronia fortuita</name>
    <dbReference type="NCBI Taxonomy" id="1777138"/>
    <lineage>
        <taxon>Bacteria</taxon>
        <taxon>Pseudomonadati</taxon>
        <taxon>Pseudomonadota</taxon>
        <taxon>Betaproteobacteria</taxon>
        <taxon>Burkholderiales</taxon>
        <taxon>Burkholderiaceae</taxon>
        <taxon>Caballeronia</taxon>
    </lineage>
</organism>
<dbReference type="Pfam" id="PF07228">
    <property type="entry name" value="SpoIIE"/>
    <property type="match status" value="1"/>
</dbReference>
<dbReference type="SUPFAM" id="SSF81606">
    <property type="entry name" value="PP2C-like"/>
    <property type="match status" value="1"/>
</dbReference>
<dbReference type="RefSeq" id="WP_061136440.1">
    <property type="nucleotide sequence ID" value="NZ_FCNX02000011.1"/>
</dbReference>
<evidence type="ECO:0000259" key="1">
    <source>
        <dbReference type="SMART" id="SM00331"/>
    </source>
</evidence>
<dbReference type="Proteomes" id="UP000054903">
    <property type="component" value="Unassembled WGS sequence"/>
</dbReference>
<name>A0A158CMY2_9BURK</name>